<dbReference type="OrthoDB" id="9807866at2"/>
<dbReference type="AlphaFoldDB" id="A0A432WA95"/>
<feature type="chain" id="PRO_5019359482" evidence="1">
    <location>
        <begin position="25"/>
        <end position="62"/>
    </location>
</feature>
<protein>
    <submittedName>
        <fullName evidence="2">YnbE family lipoprotein</fullName>
    </submittedName>
</protein>
<gene>
    <name evidence="2" type="ORF">CWE09_01540</name>
</gene>
<keyword evidence="2" id="KW-0449">Lipoprotein</keyword>
<evidence type="ECO:0000313" key="2">
    <source>
        <dbReference type="EMBL" id="RUO27073.1"/>
    </source>
</evidence>
<evidence type="ECO:0000256" key="1">
    <source>
        <dbReference type="SAM" id="SignalP"/>
    </source>
</evidence>
<dbReference type="RefSeq" id="WP_126802146.1">
    <property type="nucleotide sequence ID" value="NZ_PIPL01000001.1"/>
</dbReference>
<dbReference type="InterPro" id="IPR025985">
    <property type="entry name" value="YnbE"/>
</dbReference>
<sequence>MRYLALLVCITPLLTAGCTPTVQVAMPNEPITINLNVKIDHEIYVRVDRELDQIFSDSSGLF</sequence>
<dbReference type="PROSITE" id="PS51257">
    <property type="entry name" value="PROKAR_LIPOPROTEIN"/>
    <property type="match status" value="1"/>
</dbReference>
<dbReference type="EMBL" id="PIPL01000001">
    <property type="protein sequence ID" value="RUO27073.1"/>
    <property type="molecule type" value="Genomic_DNA"/>
</dbReference>
<keyword evidence="1" id="KW-0732">Signal</keyword>
<dbReference type="Proteomes" id="UP000288293">
    <property type="component" value="Unassembled WGS sequence"/>
</dbReference>
<dbReference type="Pfam" id="PF13617">
    <property type="entry name" value="Lipoprotein_19"/>
    <property type="match status" value="1"/>
</dbReference>
<reference evidence="2 3" key="1">
    <citation type="journal article" date="2011" name="Front. Microbiol.">
        <title>Genomic signatures of strain selection and enhancement in Bacillus atrophaeus var. globigii, a historical biowarfare simulant.</title>
        <authorList>
            <person name="Gibbons H.S."/>
            <person name="Broomall S.M."/>
            <person name="McNew L.A."/>
            <person name="Daligault H."/>
            <person name="Chapman C."/>
            <person name="Bruce D."/>
            <person name="Karavis M."/>
            <person name="Krepps M."/>
            <person name="McGregor P.A."/>
            <person name="Hong C."/>
            <person name="Park K.H."/>
            <person name="Akmal A."/>
            <person name="Feldman A."/>
            <person name="Lin J.S."/>
            <person name="Chang W.E."/>
            <person name="Higgs B.W."/>
            <person name="Demirev P."/>
            <person name="Lindquist J."/>
            <person name="Liem A."/>
            <person name="Fochler E."/>
            <person name="Read T.D."/>
            <person name="Tapia R."/>
            <person name="Johnson S."/>
            <person name="Bishop-Lilly K.A."/>
            <person name="Detter C."/>
            <person name="Han C."/>
            <person name="Sozhamannan S."/>
            <person name="Rosenzweig C.N."/>
            <person name="Skowronski E.W."/>
        </authorList>
    </citation>
    <scope>NUCLEOTIDE SEQUENCE [LARGE SCALE GENOMIC DNA]</scope>
    <source>
        <strain evidence="2 3">MLST1</strain>
    </source>
</reference>
<organism evidence="2 3">
    <name type="scientific">Aliidiomarina minuta</name>
    <dbReference type="NCBI Taxonomy" id="880057"/>
    <lineage>
        <taxon>Bacteria</taxon>
        <taxon>Pseudomonadati</taxon>
        <taxon>Pseudomonadota</taxon>
        <taxon>Gammaproteobacteria</taxon>
        <taxon>Alteromonadales</taxon>
        <taxon>Idiomarinaceae</taxon>
        <taxon>Aliidiomarina</taxon>
    </lineage>
</organism>
<proteinExistence type="predicted"/>
<name>A0A432WA95_9GAMM</name>
<keyword evidence="3" id="KW-1185">Reference proteome</keyword>
<accession>A0A432WA95</accession>
<feature type="signal peptide" evidence="1">
    <location>
        <begin position="1"/>
        <end position="24"/>
    </location>
</feature>
<comment type="caution">
    <text evidence="2">The sequence shown here is derived from an EMBL/GenBank/DDBJ whole genome shotgun (WGS) entry which is preliminary data.</text>
</comment>
<evidence type="ECO:0000313" key="3">
    <source>
        <dbReference type="Proteomes" id="UP000288293"/>
    </source>
</evidence>